<accession>A0A498D7E6</accession>
<sequence length="173" mass="19564">MIVFGTYTAYREANYMLPYHQGGMNPPFEWTYFLQTMFYTTRDGVIIIALSEVIKQVDKLAKKLGSFGTTQCPPETSQVQVQKTNTAPVESISEPWELTEKDEEKIYDLYAGKAILEITPSPEKGYCKVKVQDYEGPLNTDIKVVSVNDPAAKEVHDPQRVEAILNYGKNEEA</sequence>
<organism evidence="1 2">
    <name type="scientific">Oceanobacillus piezotolerans</name>
    <dbReference type="NCBI Taxonomy" id="2448030"/>
    <lineage>
        <taxon>Bacteria</taxon>
        <taxon>Bacillati</taxon>
        <taxon>Bacillota</taxon>
        <taxon>Bacilli</taxon>
        <taxon>Bacillales</taxon>
        <taxon>Bacillaceae</taxon>
        <taxon>Oceanobacillus</taxon>
    </lineage>
</organism>
<dbReference type="RefSeq" id="WP_121523423.1">
    <property type="nucleotide sequence ID" value="NZ_RCHR01000004.1"/>
</dbReference>
<comment type="caution">
    <text evidence="1">The sequence shown here is derived from an EMBL/GenBank/DDBJ whole genome shotgun (WGS) entry which is preliminary data.</text>
</comment>
<reference evidence="1 2" key="1">
    <citation type="submission" date="2018-10" db="EMBL/GenBank/DDBJ databases">
        <title>Oceanobacillus sp. YLB-02 draft genome.</title>
        <authorList>
            <person name="Yu L."/>
        </authorList>
    </citation>
    <scope>NUCLEOTIDE SEQUENCE [LARGE SCALE GENOMIC DNA]</scope>
    <source>
        <strain evidence="1 2">YLB-02</strain>
    </source>
</reference>
<keyword evidence="2" id="KW-1185">Reference proteome</keyword>
<gene>
    <name evidence="1" type="ORF">D8M04_12350</name>
</gene>
<dbReference type="Proteomes" id="UP000270219">
    <property type="component" value="Unassembled WGS sequence"/>
</dbReference>
<name>A0A498D7E6_9BACI</name>
<dbReference type="AlphaFoldDB" id="A0A498D7E6"/>
<dbReference type="EMBL" id="RCHR01000004">
    <property type="protein sequence ID" value="RLL43708.1"/>
    <property type="molecule type" value="Genomic_DNA"/>
</dbReference>
<evidence type="ECO:0000313" key="2">
    <source>
        <dbReference type="Proteomes" id="UP000270219"/>
    </source>
</evidence>
<protein>
    <submittedName>
        <fullName evidence="1">Uncharacterized protein</fullName>
    </submittedName>
</protein>
<proteinExistence type="predicted"/>
<evidence type="ECO:0000313" key="1">
    <source>
        <dbReference type="EMBL" id="RLL43708.1"/>
    </source>
</evidence>